<dbReference type="GO" id="GO:0005576">
    <property type="term" value="C:extracellular region"/>
    <property type="evidence" value="ECO:0007669"/>
    <property type="project" value="InterPro"/>
</dbReference>
<evidence type="ECO:0000313" key="4">
    <source>
        <dbReference type="Proteomes" id="UP000236546"/>
    </source>
</evidence>
<feature type="chain" id="PRO_5014345331" description="Killer toxin Kp4 domain-containing protein" evidence="1">
    <location>
        <begin position="20"/>
        <end position="135"/>
    </location>
</feature>
<protein>
    <recommendedName>
        <fullName evidence="2">Killer toxin Kp4 domain-containing protein</fullName>
    </recommendedName>
</protein>
<name>A0A2K0T6H0_9HYPO</name>
<evidence type="ECO:0000259" key="2">
    <source>
        <dbReference type="Pfam" id="PF09044"/>
    </source>
</evidence>
<dbReference type="AlphaFoldDB" id="A0A2K0T6H0"/>
<dbReference type="EMBL" id="MTYH01000059">
    <property type="protein sequence ID" value="PNP41123.1"/>
    <property type="molecule type" value="Genomic_DNA"/>
</dbReference>
<dbReference type="Pfam" id="PF09044">
    <property type="entry name" value="Kp4"/>
    <property type="match status" value="1"/>
</dbReference>
<keyword evidence="1" id="KW-0732">Signal</keyword>
<evidence type="ECO:0000313" key="3">
    <source>
        <dbReference type="EMBL" id="PNP41123.1"/>
    </source>
</evidence>
<gene>
    <name evidence="3" type="ORF">TGAMA5MH_06993</name>
</gene>
<reference evidence="3 4" key="1">
    <citation type="submission" date="2017-02" db="EMBL/GenBank/DDBJ databases">
        <title>Genomes of Trichoderma spp. with biocontrol activity.</title>
        <authorList>
            <person name="Gardiner D."/>
            <person name="Kazan K."/>
            <person name="Vos C."/>
            <person name="Harvey P."/>
        </authorList>
    </citation>
    <scope>NUCLEOTIDE SEQUENCE [LARGE SCALE GENOMIC DNA]</scope>
    <source>
        <strain evidence="3 4">A5MH</strain>
    </source>
</reference>
<dbReference type="SUPFAM" id="SSF55221">
    <property type="entry name" value="Yeast killer toxins"/>
    <property type="match status" value="1"/>
</dbReference>
<feature type="signal peptide" evidence="1">
    <location>
        <begin position="1"/>
        <end position="19"/>
    </location>
</feature>
<organism evidence="3 4">
    <name type="scientific">Trichoderma gamsii</name>
    <dbReference type="NCBI Taxonomy" id="398673"/>
    <lineage>
        <taxon>Eukaryota</taxon>
        <taxon>Fungi</taxon>
        <taxon>Dikarya</taxon>
        <taxon>Ascomycota</taxon>
        <taxon>Pezizomycotina</taxon>
        <taxon>Sordariomycetes</taxon>
        <taxon>Hypocreomycetidae</taxon>
        <taxon>Hypocreales</taxon>
        <taxon>Hypocreaceae</taxon>
        <taxon>Trichoderma</taxon>
    </lineage>
</organism>
<feature type="domain" description="Killer toxin Kp4" evidence="2">
    <location>
        <begin position="16"/>
        <end position="128"/>
    </location>
</feature>
<comment type="caution">
    <text evidence="3">The sequence shown here is derived from an EMBL/GenBank/DDBJ whole genome shotgun (WGS) entry which is preliminary data.</text>
</comment>
<dbReference type="Proteomes" id="UP000236546">
    <property type="component" value="Unassembled WGS sequence"/>
</dbReference>
<accession>A0A2K0T6H0</accession>
<evidence type="ECO:0000256" key="1">
    <source>
        <dbReference type="SAM" id="SignalP"/>
    </source>
</evidence>
<dbReference type="InterPro" id="IPR011329">
    <property type="entry name" value="Killer_tox_Kp4/SMK"/>
</dbReference>
<dbReference type="InterPro" id="IPR015131">
    <property type="entry name" value="Killer_tox_Kp4"/>
</dbReference>
<sequence>MHLINILLCLASAASAANAAPVASAPGSNCRDSGVCAGIEASLSSAIAQMKEMDQHQRFSDGQHITCVDTNSEGSSSLCLSFQGTGRSWSVFQAAWFAQALIEKGCQACGSLSLGSDHKHGELTSSVISKPASGL</sequence>
<proteinExistence type="predicted"/>
<dbReference type="Gene3D" id="3.30.430.10">
    <property type="entry name" value="Killer Toxin P4, subunit A"/>
    <property type="match status" value="1"/>
</dbReference>
<dbReference type="OrthoDB" id="4177994at2759"/>